<evidence type="ECO:0000259" key="10">
    <source>
        <dbReference type="SMART" id="SM00831"/>
    </source>
</evidence>
<keyword evidence="3 9" id="KW-0812">Transmembrane</keyword>
<keyword evidence="6" id="KW-1278">Translocase</keyword>
<accession>A0ABW4XIC8</accession>
<dbReference type="SFLD" id="SFLDF00027">
    <property type="entry name" value="p-type_atpase"/>
    <property type="match status" value="1"/>
</dbReference>
<comment type="caution">
    <text evidence="11">The sequence shown here is derived from an EMBL/GenBank/DDBJ whole genome shotgun (WGS) entry which is preliminary data.</text>
</comment>
<feature type="transmembrane region" description="Helical" evidence="9">
    <location>
        <begin position="62"/>
        <end position="82"/>
    </location>
</feature>
<dbReference type="Gene3D" id="2.70.150.10">
    <property type="entry name" value="Calcium-transporting ATPase, cytoplasmic transduction domain A"/>
    <property type="match status" value="1"/>
</dbReference>
<feature type="transmembrane region" description="Helical" evidence="9">
    <location>
        <begin position="251"/>
        <end position="277"/>
    </location>
</feature>
<dbReference type="InterPro" id="IPR059000">
    <property type="entry name" value="ATPase_P-type_domA"/>
</dbReference>
<dbReference type="EMBL" id="JBHUHT010000008">
    <property type="protein sequence ID" value="MFD2095272.1"/>
    <property type="molecule type" value="Genomic_DNA"/>
</dbReference>
<dbReference type="SUPFAM" id="SSF81660">
    <property type="entry name" value="Metal cation-transporting ATPase, ATP-binding domain N"/>
    <property type="match status" value="1"/>
</dbReference>
<dbReference type="InterPro" id="IPR018303">
    <property type="entry name" value="ATPase_P-typ_P_site"/>
</dbReference>
<evidence type="ECO:0000256" key="8">
    <source>
        <dbReference type="ARBA" id="ARBA00023136"/>
    </source>
</evidence>
<feature type="transmembrane region" description="Helical" evidence="9">
    <location>
        <begin position="801"/>
        <end position="821"/>
    </location>
</feature>
<dbReference type="PRINTS" id="PR00119">
    <property type="entry name" value="CATATPASE"/>
</dbReference>
<dbReference type="InterPro" id="IPR044492">
    <property type="entry name" value="P_typ_ATPase_HD_dom"/>
</dbReference>
<dbReference type="SMART" id="SM00831">
    <property type="entry name" value="Cation_ATPase_N"/>
    <property type="match status" value="1"/>
</dbReference>
<dbReference type="SFLD" id="SFLDS00003">
    <property type="entry name" value="Haloacid_Dehalogenase"/>
    <property type="match status" value="1"/>
</dbReference>
<dbReference type="InterPro" id="IPR036412">
    <property type="entry name" value="HAD-like_sf"/>
</dbReference>
<dbReference type="InterPro" id="IPR023299">
    <property type="entry name" value="ATPase_P-typ_cyto_dom_N"/>
</dbReference>
<dbReference type="Gene3D" id="3.40.1110.10">
    <property type="entry name" value="Calcium-transporting ATPase, cytoplasmic domain N"/>
    <property type="match status" value="1"/>
</dbReference>
<evidence type="ECO:0000256" key="9">
    <source>
        <dbReference type="SAM" id="Phobius"/>
    </source>
</evidence>
<feature type="transmembrane region" description="Helical" evidence="9">
    <location>
        <begin position="742"/>
        <end position="761"/>
    </location>
</feature>
<evidence type="ECO:0000256" key="1">
    <source>
        <dbReference type="ARBA" id="ARBA00004141"/>
    </source>
</evidence>
<keyword evidence="4" id="KW-0547">Nucleotide-binding</keyword>
<evidence type="ECO:0000313" key="11">
    <source>
        <dbReference type="EMBL" id="MFD2095272.1"/>
    </source>
</evidence>
<evidence type="ECO:0000313" key="12">
    <source>
        <dbReference type="Proteomes" id="UP001597380"/>
    </source>
</evidence>
<dbReference type="Proteomes" id="UP001597380">
    <property type="component" value="Unassembled WGS sequence"/>
</dbReference>
<dbReference type="SUPFAM" id="SSF81653">
    <property type="entry name" value="Calcium ATPase, transduction domain A"/>
    <property type="match status" value="1"/>
</dbReference>
<dbReference type="Pfam" id="PF13246">
    <property type="entry name" value="Cation_ATPase"/>
    <property type="match status" value="1"/>
</dbReference>
<reference evidence="12" key="1">
    <citation type="journal article" date="2019" name="Int. J. Syst. Evol. Microbiol.">
        <title>The Global Catalogue of Microorganisms (GCM) 10K type strain sequencing project: providing services to taxonomists for standard genome sequencing and annotation.</title>
        <authorList>
            <consortium name="The Broad Institute Genomics Platform"/>
            <consortium name="The Broad Institute Genome Sequencing Center for Infectious Disease"/>
            <person name="Wu L."/>
            <person name="Ma J."/>
        </authorList>
    </citation>
    <scope>NUCLEOTIDE SEQUENCE [LARGE SCALE GENOMIC DNA]</scope>
    <source>
        <strain evidence="12">CGMCC 1.10992</strain>
    </source>
</reference>
<evidence type="ECO:0000256" key="5">
    <source>
        <dbReference type="ARBA" id="ARBA00022840"/>
    </source>
</evidence>
<feature type="transmembrane region" description="Helical" evidence="9">
    <location>
        <begin position="665"/>
        <end position="688"/>
    </location>
</feature>
<dbReference type="PROSITE" id="PS00154">
    <property type="entry name" value="ATPASE_E1_E2"/>
    <property type="match status" value="1"/>
</dbReference>
<dbReference type="InterPro" id="IPR004014">
    <property type="entry name" value="ATPase_P-typ_cation-transptr_N"/>
</dbReference>
<evidence type="ECO:0000256" key="3">
    <source>
        <dbReference type="ARBA" id="ARBA00022692"/>
    </source>
</evidence>
<feature type="transmembrane region" description="Helical" evidence="9">
    <location>
        <begin position="40"/>
        <end position="56"/>
    </location>
</feature>
<proteinExistence type="inferred from homology"/>
<dbReference type="InterPro" id="IPR050510">
    <property type="entry name" value="Cation_transp_ATPase_P-type"/>
</dbReference>
<dbReference type="PANTHER" id="PTHR43294">
    <property type="entry name" value="SODIUM/POTASSIUM-TRANSPORTING ATPASE SUBUNIT ALPHA"/>
    <property type="match status" value="1"/>
</dbReference>
<dbReference type="Pfam" id="PF00122">
    <property type="entry name" value="E1-E2_ATPase"/>
    <property type="match status" value="1"/>
</dbReference>
<keyword evidence="5" id="KW-0067">ATP-binding</keyword>
<dbReference type="SUPFAM" id="SSF56784">
    <property type="entry name" value="HAD-like"/>
    <property type="match status" value="1"/>
</dbReference>
<evidence type="ECO:0000256" key="2">
    <source>
        <dbReference type="ARBA" id="ARBA00005675"/>
    </source>
</evidence>
<feature type="domain" description="Cation-transporting P-type ATPase N-terminal" evidence="10">
    <location>
        <begin position="3"/>
        <end position="57"/>
    </location>
</feature>
<dbReference type="InterPro" id="IPR023298">
    <property type="entry name" value="ATPase_P-typ_TM_dom_sf"/>
</dbReference>
<evidence type="ECO:0000256" key="7">
    <source>
        <dbReference type="ARBA" id="ARBA00022989"/>
    </source>
</evidence>
<feature type="transmembrane region" description="Helical" evidence="9">
    <location>
        <begin position="226"/>
        <end position="245"/>
    </location>
</feature>
<dbReference type="Gene3D" id="1.20.1110.10">
    <property type="entry name" value="Calcium-transporting ATPase, transmembrane domain"/>
    <property type="match status" value="1"/>
</dbReference>
<dbReference type="RefSeq" id="WP_345338433.1">
    <property type="nucleotide sequence ID" value="NZ_BAABLI010000005.1"/>
</dbReference>
<comment type="subcellular location">
    <subcellularLocation>
        <location evidence="1">Membrane</location>
        <topology evidence="1">Multi-pass membrane protein</topology>
    </subcellularLocation>
</comment>
<gene>
    <name evidence="11" type="ORF">ACFSJ3_04685</name>
</gene>
<feature type="transmembrane region" description="Helical" evidence="9">
    <location>
        <begin position="841"/>
        <end position="861"/>
    </location>
</feature>
<dbReference type="SFLD" id="SFLDG00002">
    <property type="entry name" value="C1.7:_P-type_atpase_like"/>
    <property type="match status" value="1"/>
</dbReference>
<comment type="similarity">
    <text evidence="2">Belongs to the cation transport ATPase (P-type) (TC 3.A.3) family. Type IIA subfamily.</text>
</comment>
<organism evidence="11 12">
    <name type="scientific">Corallincola platygyrae</name>
    <dbReference type="NCBI Taxonomy" id="1193278"/>
    <lineage>
        <taxon>Bacteria</taxon>
        <taxon>Pseudomonadati</taxon>
        <taxon>Pseudomonadota</taxon>
        <taxon>Gammaproteobacteria</taxon>
        <taxon>Alteromonadales</taxon>
        <taxon>Psychromonadaceae</taxon>
        <taxon>Corallincola</taxon>
    </lineage>
</organism>
<name>A0ABW4XIC8_9GAMM</name>
<keyword evidence="12" id="KW-1185">Reference proteome</keyword>
<dbReference type="InterPro" id="IPR006068">
    <property type="entry name" value="ATPase_P-typ_cation-transptr_C"/>
</dbReference>
<sequence length="880" mass="95816">MPGLSASEAEKRLAQYGLNQLPEAREVGPVLIFVRQFKSPFIYVLFVAAVVSWLLNQQINSFFIGVVLLLNAVIGTVQEYSAARAAKALRNMVPSNASVYRDECLQKLDAQQLVPGDVVQLVAGDKIPADIRITDSTGLSCDESMLTGESLPQAKRVDGQVMDDAPITERHNMLFAGTLVSHGRALGEVEKTGATTEIGQIAHEVGGDSATKPPLLLRIERFTRRVSIAVIIIIALLFMITIARGDDLTQVFLMGVALAVSAIPEGLPAAITVALAIGMRRMAKVGVIVRKLLAVEALGSCTHIASDKTGTLTLNEMTIQHIRFPDDRHCQATGEGMDLHGEILPTNADRETKAYLKQLVLCGALANEAVLQKVDQNWRAEGDNVDIAFLVLAAKLGFEQTILSKQYPQLALCPYESENAYSATICQLDQHPTLFVKGSVERLLSLCSSVIDGTALDPQHIMRQTSELARKGYRVLALASRTLDNSPADIAHSLQDLTFLGIVGMQDPLRPGVKAAVESCQSASIQVSMVTGDHPDTALAIAEQLELSPPPTRAVTGPELGHCEKNDKALAALVSGQSVFARVEPKQKQMLVESLEQQGDFIAVTGDGVNDAPALRRAHVGVAMGKRGTDVARESADLIITDDNFSSIVEGVRQGRIVYGNIRKVVFLLISTGAAEIVLFILSVLMGLPLPLLPIQLLWLNLVTNGLQDKALAFEPAEGNELHKPPRPPQEAMFNRLMIERVIVNAVVMGGVAFFIFITALEQGQDVETARNTTLLLMVLFENIHVFNSRSETISVFRQPFFGNPYLLVGMLCAQGVHIWAMHSEGLASILQLQPVSLELWGTLLLWATSLIVMDELHKLWHRYRHPARNRDANYNSGRD</sequence>
<dbReference type="PRINTS" id="PR00120">
    <property type="entry name" value="HATPASE"/>
</dbReference>
<dbReference type="Pfam" id="PF00690">
    <property type="entry name" value="Cation_ATPase_N"/>
    <property type="match status" value="1"/>
</dbReference>
<evidence type="ECO:0000256" key="4">
    <source>
        <dbReference type="ARBA" id="ARBA00022741"/>
    </source>
</evidence>
<dbReference type="PANTHER" id="PTHR43294:SF20">
    <property type="entry name" value="P-TYPE ATPASE"/>
    <property type="match status" value="1"/>
</dbReference>
<dbReference type="Pfam" id="PF00689">
    <property type="entry name" value="Cation_ATPase_C"/>
    <property type="match status" value="1"/>
</dbReference>
<protein>
    <submittedName>
        <fullName evidence="11">Cation-translocating P-type ATPase</fullName>
    </submittedName>
</protein>
<dbReference type="NCBIfam" id="TIGR01494">
    <property type="entry name" value="ATPase_P-type"/>
    <property type="match status" value="2"/>
</dbReference>
<dbReference type="SUPFAM" id="SSF81665">
    <property type="entry name" value="Calcium ATPase, transmembrane domain M"/>
    <property type="match status" value="1"/>
</dbReference>
<dbReference type="InterPro" id="IPR023214">
    <property type="entry name" value="HAD_sf"/>
</dbReference>
<keyword evidence="8 9" id="KW-0472">Membrane</keyword>
<dbReference type="InterPro" id="IPR001757">
    <property type="entry name" value="P_typ_ATPase"/>
</dbReference>
<dbReference type="Gene3D" id="3.40.50.1000">
    <property type="entry name" value="HAD superfamily/HAD-like"/>
    <property type="match status" value="1"/>
</dbReference>
<evidence type="ECO:0000256" key="6">
    <source>
        <dbReference type="ARBA" id="ARBA00022967"/>
    </source>
</evidence>
<keyword evidence="7 9" id="KW-1133">Transmembrane helix</keyword>
<dbReference type="InterPro" id="IPR008250">
    <property type="entry name" value="ATPase_P-typ_transduc_dom_A_sf"/>
</dbReference>